<keyword evidence="2" id="KW-1185">Reference proteome</keyword>
<reference evidence="1" key="1">
    <citation type="submission" date="2020-07" db="EMBL/GenBank/DDBJ databases">
        <title>Multicomponent nature underlies the extraordinary mechanical properties of spider dragline silk.</title>
        <authorList>
            <person name="Kono N."/>
            <person name="Nakamura H."/>
            <person name="Mori M."/>
            <person name="Yoshida Y."/>
            <person name="Ohtoshi R."/>
            <person name="Malay A.D."/>
            <person name="Moran D.A.P."/>
            <person name="Tomita M."/>
            <person name="Numata K."/>
            <person name="Arakawa K."/>
        </authorList>
    </citation>
    <scope>NUCLEOTIDE SEQUENCE</scope>
</reference>
<proteinExistence type="predicted"/>
<evidence type="ECO:0000313" key="2">
    <source>
        <dbReference type="Proteomes" id="UP000887116"/>
    </source>
</evidence>
<comment type="caution">
    <text evidence="1">The sequence shown here is derived from an EMBL/GenBank/DDBJ whole genome shotgun (WGS) entry which is preliminary data.</text>
</comment>
<dbReference type="EMBL" id="BMAO01023389">
    <property type="protein sequence ID" value="GFQ88410.1"/>
    <property type="molecule type" value="Genomic_DNA"/>
</dbReference>
<name>A0A8X6J2B5_TRICU</name>
<protein>
    <submittedName>
        <fullName evidence="1">Uncharacterized protein</fullName>
    </submittedName>
</protein>
<evidence type="ECO:0000313" key="1">
    <source>
        <dbReference type="EMBL" id="GFQ88410.1"/>
    </source>
</evidence>
<dbReference type="Proteomes" id="UP000887116">
    <property type="component" value="Unassembled WGS sequence"/>
</dbReference>
<dbReference type="AlphaFoldDB" id="A0A8X6J2B5"/>
<sequence length="78" mass="9337">MQDDIRADSNVQLDIQNRNHLGHEYQNNIGLWRNITEGLRNFWCKRNSAECQHFDNDLSASCRQYDDCKRKFSLLVMF</sequence>
<gene>
    <name evidence="1" type="ORF">TNCT_493471</name>
</gene>
<organism evidence="1 2">
    <name type="scientific">Trichonephila clavata</name>
    <name type="common">Joro spider</name>
    <name type="synonym">Nephila clavata</name>
    <dbReference type="NCBI Taxonomy" id="2740835"/>
    <lineage>
        <taxon>Eukaryota</taxon>
        <taxon>Metazoa</taxon>
        <taxon>Ecdysozoa</taxon>
        <taxon>Arthropoda</taxon>
        <taxon>Chelicerata</taxon>
        <taxon>Arachnida</taxon>
        <taxon>Araneae</taxon>
        <taxon>Araneomorphae</taxon>
        <taxon>Entelegynae</taxon>
        <taxon>Araneoidea</taxon>
        <taxon>Nephilidae</taxon>
        <taxon>Trichonephila</taxon>
    </lineage>
</organism>
<accession>A0A8X6J2B5</accession>